<feature type="repeat" description="TPR" evidence="1">
    <location>
        <begin position="478"/>
        <end position="511"/>
    </location>
</feature>
<name>A0ABW4UBM1_9HYPH</name>
<protein>
    <submittedName>
        <fullName evidence="4">Adenylate/guanylate cyclase domain-containing protein</fullName>
        <ecNumber evidence="4">2.7.7.-</ecNumber>
    </submittedName>
</protein>
<keyword evidence="4" id="KW-0808">Transferase</keyword>
<dbReference type="Gene3D" id="3.40.50.10070">
    <property type="entry name" value="TolB, N-terminal domain"/>
    <property type="match status" value="1"/>
</dbReference>
<dbReference type="InterPro" id="IPR019734">
    <property type="entry name" value="TPR_rpt"/>
</dbReference>
<accession>A0ABW4UBM1</accession>
<evidence type="ECO:0000259" key="3">
    <source>
        <dbReference type="PROSITE" id="PS50125"/>
    </source>
</evidence>
<dbReference type="Gene3D" id="1.25.40.10">
    <property type="entry name" value="Tetratricopeptide repeat domain"/>
    <property type="match status" value="2"/>
</dbReference>
<dbReference type="InterPro" id="IPR001054">
    <property type="entry name" value="A/G_cyclase"/>
</dbReference>
<dbReference type="GO" id="GO:0016779">
    <property type="term" value="F:nucleotidyltransferase activity"/>
    <property type="evidence" value="ECO:0007669"/>
    <property type="project" value="UniProtKB-KW"/>
</dbReference>
<dbReference type="Gene3D" id="3.30.70.1230">
    <property type="entry name" value="Nucleotide cyclase"/>
    <property type="match status" value="1"/>
</dbReference>
<dbReference type="SUPFAM" id="SSF55073">
    <property type="entry name" value="Nucleotide cyclase"/>
    <property type="match status" value="1"/>
</dbReference>
<dbReference type="Pfam" id="PF13181">
    <property type="entry name" value="TPR_8"/>
    <property type="match status" value="1"/>
</dbReference>
<dbReference type="SUPFAM" id="SSF52964">
    <property type="entry name" value="TolB, N-terminal domain"/>
    <property type="match status" value="1"/>
</dbReference>
<dbReference type="PROSITE" id="PS50125">
    <property type="entry name" value="GUANYLATE_CYCLASE_2"/>
    <property type="match status" value="1"/>
</dbReference>
<dbReference type="SUPFAM" id="SSF48452">
    <property type="entry name" value="TPR-like"/>
    <property type="match status" value="1"/>
</dbReference>
<feature type="transmembrane region" description="Helical" evidence="2">
    <location>
        <begin position="189"/>
        <end position="209"/>
    </location>
</feature>
<dbReference type="PROSITE" id="PS50005">
    <property type="entry name" value="TPR"/>
    <property type="match status" value="2"/>
</dbReference>
<dbReference type="SMART" id="SM00028">
    <property type="entry name" value="TPR"/>
    <property type="match status" value="2"/>
</dbReference>
<comment type="caution">
    <text evidence="4">The sequence shown here is derived from an EMBL/GenBank/DDBJ whole genome shotgun (WGS) entry which is preliminary data.</text>
</comment>
<keyword evidence="4" id="KW-0548">Nucleotidyltransferase</keyword>
<evidence type="ECO:0000313" key="4">
    <source>
        <dbReference type="EMBL" id="MFD1983725.1"/>
    </source>
</evidence>
<dbReference type="InterPro" id="IPR029787">
    <property type="entry name" value="Nucleotide_cyclase"/>
</dbReference>
<keyword evidence="5" id="KW-1185">Reference proteome</keyword>
<dbReference type="Proteomes" id="UP001597405">
    <property type="component" value="Unassembled WGS sequence"/>
</dbReference>
<dbReference type="Pfam" id="PF00211">
    <property type="entry name" value="Guanylate_cyc"/>
    <property type="match status" value="1"/>
</dbReference>
<dbReference type="InterPro" id="IPR011990">
    <property type="entry name" value="TPR-like_helical_dom_sf"/>
</dbReference>
<dbReference type="EC" id="2.7.7.-" evidence="4"/>
<proteinExistence type="predicted"/>
<dbReference type="EMBL" id="JBHUGZ010000008">
    <property type="protein sequence ID" value="MFD1983725.1"/>
    <property type="molecule type" value="Genomic_DNA"/>
</dbReference>
<sequence>MERRLTAILAADVVGYSHLMGEDEVGTLERLKGCRRELIDPAIKEFHGRIIKLMGDGALVEFASVVDAVQCAAVIQRRMAERNKGTTDARQIRFRIGVNLGDVIVEGDDIYGDGVNIAARLEAMAEPGGICISGTAFDHAVHKVDVGFASLGEQRLKNIADPVRAYRLLLDPAASGKVTAAPHRPGLRVMILAGAAALAIAAIAGIFAWQKFSVPSRPSVAVLPFANLGGDPGQDYFADGITEDLITDLTKLSGLDVIARNSVFAYKDKPAALADVARDLGVRFVVEGSVRRTGEQIRLNAQLIDTATGDNLWANRFDRGMAGVFSVQDEMSREIAKALGMQPSAVESERMARPPTNNLEAYDYYLQAETASRSVLLAGLREALTLYDKAEELDPAFAEAFAADARTTVYVWREAFNDVMQSAPARKRAYEKASRALQLEPDLSSPYAILGIMQVVNRRYEDAIASAKKAVSIGPGDAEAQAALGYVQSYAGNHAEAAAAVETALRLDPNLSPINREAAGLVFLLQGNVEKAIETLERTRDDAPTVGNFRFTLAAAYVRGGRLPDAKAAIADGLRLVAGSSYVDSLAGWQMTHAHFRNPQDLAILVNALRQAGLPQWRFGFTPDEADQLKGAEIASLVIGHTLQGQIEPGLQTAFLQIGSDGKAAFRSTTRLVTETVYVDGDLLCEQSENLFGRPDCGHVYRRNDAAGKGYSYANTSKVFHFTVVQ</sequence>
<evidence type="ECO:0000256" key="2">
    <source>
        <dbReference type="SAM" id="Phobius"/>
    </source>
</evidence>
<evidence type="ECO:0000313" key="5">
    <source>
        <dbReference type="Proteomes" id="UP001597405"/>
    </source>
</evidence>
<feature type="repeat" description="TPR" evidence="1">
    <location>
        <begin position="444"/>
        <end position="477"/>
    </location>
</feature>
<dbReference type="PANTHER" id="PTHR43081:SF19">
    <property type="entry name" value="PH-SENSITIVE ADENYLATE CYCLASE RV1264"/>
    <property type="match status" value="1"/>
</dbReference>
<reference evidence="5" key="1">
    <citation type="journal article" date="2019" name="Int. J. Syst. Evol. Microbiol.">
        <title>The Global Catalogue of Microorganisms (GCM) 10K type strain sequencing project: providing services to taxonomists for standard genome sequencing and annotation.</title>
        <authorList>
            <consortium name="The Broad Institute Genomics Platform"/>
            <consortium name="The Broad Institute Genome Sequencing Center for Infectious Disease"/>
            <person name="Wu L."/>
            <person name="Ma J."/>
        </authorList>
    </citation>
    <scope>NUCLEOTIDE SEQUENCE [LARGE SCALE GENOMIC DNA]</scope>
    <source>
        <strain evidence="5">CGMCC 1.16225</strain>
    </source>
</reference>
<dbReference type="PANTHER" id="PTHR43081">
    <property type="entry name" value="ADENYLATE CYCLASE, TERMINAL-DIFFERENTIATION SPECIFIC-RELATED"/>
    <property type="match status" value="1"/>
</dbReference>
<feature type="domain" description="Guanylate cyclase" evidence="3">
    <location>
        <begin position="7"/>
        <end position="122"/>
    </location>
</feature>
<keyword evidence="2" id="KW-0812">Transmembrane</keyword>
<keyword evidence="2" id="KW-1133">Transmembrane helix</keyword>
<evidence type="ECO:0000256" key="1">
    <source>
        <dbReference type="PROSITE-ProRule" id="PRU00339"/>
    </source>
</evidence>
<dbReference type="CDD" id="cd07302">
    <property type="entry name" value="CHD"/>
    <property type="match status" value="1"/>
</dbReference>
<dbReference type="InterPro" id="IPR050697">
    <property type="entry name" value="Adenylyl/Guanylyl_Cyclase_3/4"/>
</dbReference>
<keyword evidence="2" id="KW-0472">Membrane</keyword>
<gene>
    <name evidence="4" type="ORF">ACFSOZ_13725</name>
</gene>
<keyword evidence="1" id="KW-0802">TPR repeat</keyword>
<dbReference type="Pfam" id="PF14559">
    <property type="entry name" value="TPR_19"/>
    <property type="match status" value="1"/>
</dbReference>
<organism evidence="4 5">
    <name type="scientific">Mesorhizobium newzealandense</name>
    <dbReference type="NCBI Taxonomy" id="1300302"/>
    <lineage>
        <taxon>Bacteria</taxon>
        <taxon>Pseudomonadati</taxon>
        <taxon>Pseudomonadota</taxon>
        <taxon>Alphaproteobacteria</taxon>
        <taxon>Hyphomicrobiales</taxon>
        <taxon>Phyllobacteriaceae</taxon>
        <taxon>Mesorhizobium</taxon>
    </lineage>
</organism>
<dbReference type="RefSeq" id="WP_379098580.1">
    <property type="nucleotide sequence ID" value="NZ_JBHUGZ010000008.1"/>
</dbReference>